<sequence length="447" mass="49954">MQEQFESMNGVFARKLVDLVATILSTKELKKNMTKKEILDLINLDLNKYTDEDDDDEQYPPIKIDRDEMPEGISMKRCLDILRQLQRGVEKGHYLHIDAIDPQTKGFKIMKPTKQQDKFVRNEKARIFGPEKAGKGKAIIEFLAKKAGRVGDPKPKKYKACIPDDWTTKKVSKLLEHVISCPEDHMVMAFSSRKVQFNEEKMVCSPDYNLCAPIKEKDKFFSLVAFLDGLDEWQNIERTPGEMPVTAKKGGKAKGKAVAKSGKGKKTAAVVDDDDEEETEEVAPPKKGRKIGKPAQELSDKKAPAKRGRKPKIVEPEESEAEVVDDDADVADAGENKDDDVADAGENKDDDVADAGENKDDESVEGDDDADEGDDDEVDYDYKKMKKGISKLREDQYLHVGTMKPVDAGDETLAYDNSARIAVPRQVSDRATKALVALIRNTLAEME</sequence>
<dbReference type="EMBL" id="MN740695">
    <property type="protein sequence ID" value="QHU08150.1"/>
    <property type="molecule type" value="Genomic_DNA"/>
</dbReference>
<reference evidence="2" key="1">
    <citation type="journal article" date="2020" name="Nature">
        <title>Giant virus diversity and host interactions through global metagenomics.</title>
        <authorList>
            <person name="Schulz F."/>
            <person name="Roux S."/>
            <person name="Paez-Espino D."/>
            <person name="Jungbluth S."/>
            <person name="Walsh D.A."/>
            <person name="Denef V.J."/>
            <person name="McMahon K.D."/>
            <person name="Konstantinidis K.T."/>
            <person name="Eloe-Fadrosh E.A."/>
            <person name="Kyrpides N.C."/>
            <person name="Woyke T."/>
        </authorList>
    </citation>
    <scope>NUCLEOTIDE SEQUENCE</scope>
    <source>
        <strain evidence="2">GVMAG-S-1062768-28</strain>
    </source>
</reference>
<dbReference type="AlphaFoldDB" id="A0A6C0JTW8"/>
<feature type="compositionally biased region" description="Acidic residues" evidence="1">
    <location>
        <begin position="316"/>
        <end position="379"/>
    </location>
</feature>
<evidence type="ECO:0000313" key="2">
    <source>
        <dbReference type="EMBL" id="QHU08150.1"/>
    </source>
</evidence>
<accession>A0A6C0JTW8</accession>
<proteinExistence type="predicted"/>
<feature type="compositionally biased region" description="Acidic residues" evidence="1">
    <location>
        <begin position="271"/>
        <end position="281"/>
    </location>
</feature>
<name>A0A6C0JTW8_9ZZZZ</name>
<protein>
    <submittedName>
        <fullName evidence="2">Uncharacterized protein</fullName>
    </submittedName>
</protein>
<evidence type="ECO:0000256" key="1">
    <source>
        <dbReference type="SAM" id="MobiDB-lite"/>
    </source>
</evidence>
<feature type="region of interest" description="Disordered" evidence="1">
    <location>
        <begin position="241"/>
        <end position="381"/>
    </location>
</feature>
<feature type="compositionally biased region" description="Basic residues" evidence="1">
    <location>
        <begin position="249"/>
        <end position="266"/>
    </location>
</feature>
<organism evidence="2">
    <name type="scientific">viral metagenome</name>
    <dbReference type="NCBI Taxonomy" id="1070528"/>
    <lineage>
        <taxon>unclassified sequences</taxon>
        <taxon>metagenomes</taxon>
        <taxon>organismal metagenomes</taxon>
    </lineage>
</organism>